<dbReference type="EMBL" id="SSTG01000159">
    <property type="protein sequence ID" value="THG44348.1"/>
    <property type="molecule type" value="Genomic_DNA"/>
</dbReference>
<reference evidence="1" key="1">
    <citation type="submission" date="2019-04" db="EMBL/GenBank/DDBJ databases">
        <title>Microbes associate with the intestines of laboratory mice.</title>
        <authorList>
            <person name="Navarre W."/>
            <person name="Wong E."/>
            <person name="Huang K.C."/>
            <person name="Tropini C."/>
            <person name="Ng K."/>
            <person name="Yu B."/>
        </authorList>
    </citation>
    <scope>NUCLEOTIDE SEQUENCE</scope>
    <source>
        <strain evidence="1">NM86_A22</strain>
    </source>
</reference>
<accession>A0AC61S3Q1</accession>
<protein>
    <submittedName>
        <fullName evidence="1">Translocation/assembly module TamB</fullName>
    </submittedName>
</protein>
<organism evidence="1 2">
    <name type="scientific">Muribaculum caecicola</name>
    <dbReference type="NCBI Taxonomy" id="3038144"/>
    <lineage>
        <taxon>Bacteria</taxon>
        <taxon>Pseudomonadati</taxon>
        <taxon>Bacteroidota</taxon>
        <taxon>Bacteroidia</taxon>
        <taxon>Bacteroidales</taxon>
        <taxon>Muribaculaceae</taxon>
        <taxon>Muribaculum</taxon>
    </lineage>
</organism>
<evidence type="ECO:0000313" key="2">
    <source>
        <dbReference type="Proteomes" id="UP000305401"/>
    </source>
</evidence>
<gene>
    <name evidence="1" type="ORF">E5990_09700</name>
</gene>
<proteinExistence type="predicted"/>
<evidence type="ECO:0000313" key="1">
    <source>
        <dbReference type="EMBL" id="THG44348.1"/>
    </source>
</evidence>
<name>A0AC61S3Q1_9BACT</name>
<dbReference type="Proteomes" id="UP000305401">
    <property type="component" value="Unassembled WGS sequence"/>
</dbReference>
<comment type="caution">
    <text evidence="1">The sequence shown here is derived from an EMBL/GenBank/DDBJ whole genome shotgun (WGS) entry which is preliminary data.</text>
</comment>
<sequence>MNNISVTIADCDTVLTAKRLSAGIRLDKLFFHRSIVISYIELIEPDISLWKDSANSHINIQPIITKLKGNGSSKTKSFELAINSVVIRKGKFSYNVLSEKRSDTYGKFDYNNINISDIKADIKLPKIYEYGAEIQLKRLSMQENSGFKVKSLSTTISISDSIVHASNLKLALNNSLIDIDSAYVKKAHKDGKINHDSEIALNISKNTVISTRDIAYCTSIPTGLDNSKLYLSLDAYGTVGQIQLSELAIKSDDEFISLAVNNAICSGLPVTDSVKINIPRIKADIYPSKAPESISAKLKSCLDSLGYINLDGNVNACMNGQSQAMVSLNSNIGNIHIESKFNGMLHLLSGQLKSNILIDNLNLGKITHNSNIGCLTASITSEAGIDKTIKSANIAGTIESADIKGYNYNNLSFIGKHNPNETSGEATINNTGISTDVKFTLQHKPKERHYLKTNLKINSFNPNALNLTKDYPDYVASASVIASARFSNIDNIDGKLEIYDLNFKKGDNENGIAMNHFMLATSSSTVPNYTLVHSDIMDGNMTGNYKLSKLISAVKTSFFSVFPSLSDKDTNNIQSPDHNNPGNMNINLNLNIRSNQTTSKWLSFFKLPVDIVHPLNATANFNESQNKLTAQLKAPYLLKKDKFIDSTFVTATIDGLHSQARLHASTKLPSKQGPATINVEIAAEKDSIEMETNWLIESNKRFAGMVDINMNLKNEPANKKNAIVNIKPSQIIINDTIWQINPAKINIADKNIEINNFDVTGNKQFIKINGVISDNPFDNLCLELLNIDLDYIFETLNIGNAMFGGRATGRFYASHLFSDEPLLATPGLHVDGFKYNFSKLGDADIKSYWDAETRGIIIKADIVGKNKKHSFVDGAIYPLNNSLDINFNADMLDVGFMKPFMSAFASEVTGSASGKARLFGTFKNVNLEGGIIANDLRLKLDFTNTHYHTTDSIYLSPGLIKFDNIKLFDDYGNKARLDGWLTHDYFRNPEYEFRITDANKLLCFNLTNQQNPNWYGHVFCNGNATLKGKPGFIDMNIDVSTAPESVFTFVLNDNVTADEYTFLQFNDRQQSTSDLLLAVEHPEDANVKRIKNYYQNLKQQSESGTSSVFRINLQLDANPDGEINLVMDPVSGDKIRARGNGNMRLLYISTNDDLRMFGTYTLTQGTYNFTLQDIIIKDFSINPGSAITFRGDPYTAQLDIQAAYSVNANLSDLDESFMQDKDLNRTNVPVQALLNVNGDMRQPEITFDLGFPTLSQDVYRKVKSIVSTPEMMNRQIIYLLALNRFYTPDYIASTTRSNELMSVASSTISSQLTNILGQLSDKWSISPNFRSSKGDFSDMEVDLALSSHLLNNRLLFNGNFGYRDKSLNNNTFIGDFDIEYLLNKSGNIRLKAYNRYNDQNYFVRSALTTQGVGVIFKRDFDTIFPFL</sequence>
<keyword evidence="2" id="KW-1185">Reference proteome</keyword>
<feature type="non-terminal residue" evidence="1">
    <location>
        <position position="1427"/>
    </location>
</feature>